<comment type="pathway">
    <text evidence="2">Amino-acid degradation; L-phenylalanine degradation; acetoacetate and fumarate from L-phenylalanine: step 4/6.</text>
</comment>
<evidence type="ECO:0000313" key="17">
    <source>
        <dbReference type="Proteomes" id="UP001054857"/>
    </source>
</evidence>
<comment type="caution">
    <text evidence="16">The sequence shown here is derived from an EMBL/GenBank/DDBJ whole genome shotgun (WGS) entry which is preliminary data.</text>
</comment>
<dbReference type="GO" id="GO:0005737">
    <property type="term" value="C:cytoplasm"/>
    <property type="evidence" value="ECO:0007669"/>
    <property type="project" value="TreeGrafter"/>
</dbReference>
<feature type="domain" description="Homogentisate 1,2-dioxygenase C-terminal" evidence="14">
    <location>
        <begin position="316"/>
        <end position="471"/>
    </location>
</feature>
<dbReference type="InterPro" id="IPR046452">
    <property type="entry name" value="HgmA_N"/>
</dbReference>
<dbReference type="GO" id="GO:0006559">
    <property type="term" value="P:L-phenylalanine catabolic process"/>
    <property type="evidence" value="ECO:0007669"/>
    <property type="project" value="UniProtKB-KW"/>
</dbReference>
<dbReference type="PANTHER" id="PTHR11056">
    <property type="entry name" value="HOMOGENTISATE 1,2-DIOXYGENASE"/>
    <property type="match status" value="1"/>
</dbReference>
<dbReference type="SUPFAM" id="SSF51182">
    <property type="entry name" value="RmlC-like cupins"/>
    <property type="match status" value="1"/>
</dbReference>
<dbReference type="GO" id="GO:0004411">
    <property type="term" value="F:homogentisate 1,2-dioxygenase activity"/>
    <property type="evidence" value="ECO:0007669"/>
    <property type="project" value="UniProtKB-EC"/>
</dbReference>
<proteinExistence type="inferred from homology"/>
<feature type="region of interest" description="Disordered" evidence="13">
    <location>
        <begin position="472"/>
        <end position="523"/>
    </location>
</feature>
<dbReference type="GO" id="GO:0006572">
    <property type="term" value="P:L-tyrosine catabolic process"/>
    <property type="evidence" value="ECO:0007669"/>
    <property type="project" value="UniProtKB-KW"/>
</dbReference>
<name>A0AAD3DHQ0_9CHLO</name>
<evidence type="ECO:0000256" key="8">
    <source>
        <dbReference type="ARBA" id="ARBA00023002"/>
    </source>
</evidence>
<evidence type="ECO:0000256" key="7">
    <source>
        <dbReference type="ARBA" id="ARBA00022964"/>
    </source>
</evidence>
<evidence type="ECO:0000256" key="5">
    <source>
        <dbReference type="ARBA" id="ARBA00022723"/>
    </source>
</evidence>
<dbReference type="FunFam" id="2.60.120.10:FF:000034">
    <property type="entry name" value="Homogentisate 1,2-dioxygenase"/>
    <property type="match status" value="1"/>
</dbReference>
<feature type="binding site" evidence="12">
    <location>
        <position position="377"/>
    </location>
    <ligand>
        <name>Fe cation</name>
        <dbReference type="ChEBI" id="CHEBI:24875"/>
    </ligand>
</feature>
<dbReference type="EMBL" id="BMAR01000001">
    <property type="protein sequence ID" value="GFR40186.1"/>
    <property type="molecule type" value="Genomic_DNA"/>
</dbReference>
<feature type="domain" description="Homogentisate 1,2-dioxygenase N-terminal" evidence="15">
    <location>
        <begin position="277"/>
        <end position="314"/>
    </location>
</feature>
<comment type="cofactor">
    <cofactor evidence="1 12">
        <name>Fe cation</name>
        <dbReference type="ChEBI" id="CHEBI:24875"/>
    </cofactor>
</comment>
<evidence type="ECO:0000256" key="2">
    <source>
        <dbReference type="ARBA" id="ARBA00004704"/>
    </source>
</evidence>
<dbReference type="Gene3D" id="2.60.120.10">
    <property type="entry name" value="Jelly Rolls"/>
    <property type="match status" value="1"/>
</dbReference>
<sequence length="523" mass="55246">MATGPAPPLQYQPGFGNEFCSEALPGALPRTQNSPAQCPYGLYAEQLSGTHFTAPRSSNRRSWLYRIRPSVTHQPFHPVDFPQQALSAHFSAASSALLTPNQLRWRPFPLPAEPVDWVRGLLTLCGSGSACSKEGFAIHVYTANRSMRSAALANADGDFLIVPQLGALRLKTEFGLLDVAPGEVAVVPRGVRFAVELHAEAARGYVLETFQGHFALPELGPIGANGLANPRDFLHPVAWYEGGPAAAAGGGAAEGPAAGGTAAAAAAAAAGAPGEVCYRVLHKLGGQLFEAQQAFSPFNVVAWHGNYLPYKYDLARFCPVNSVAFDHPDPSIFTVLTVPSYTPGAPPTADFVVFPPRWLVAEHTFRPPYYHRNTASEFMGLIRGQYEAKQDGGFLPGGASLHTCMTPHGPDTATFERATQGAEEGPARLGEETLAFMFETNAVPRVTPAALSCPCVDRDYYKCWEGLRSHFDPTALPPGFEPRTGKKGGGEGSEAAHANGAGAENNGGVAAASKAAAGAVLEA</sequence>
<feature type="binding site" evidence="12">
    <location>
        <position position="408"/>
    </location>
    <ligand>
        <name>homogentisate</name>
        <dbReference type="ChEBI" id="CHEBI:16169"/>
    </ligand>
</feature>
<feature type="compositionally biased region" description="Low complexity" evidence="13">
    <location>
        <begin position="493"/>
        <end position="523"/>
    </location>
</feature>
<feature type="domain" description="Homogentisate 1,2-dioxygenase N-terminal" evidence="15">
    <location>
        <begin position="10"/>
        <end position="242"/>
    </location>
</feature>
<keyword evidence="5 12" id="KW-0479">Metal-binding</keyword>
<dbReference type="Pfam" id="PF20510">
    <property type="entry name" value="HgmA_N"/>
    <property type="match status" value="2"/>
</dbReference>
<keyword evidence="10" id="KW-0585">Phenylalanine catabolism</keyword>
<evidence type="ECO:0000256" key="12">
    <source>
        <dbReference type="PIRSR" id="PIRSR605708-2"/>
    </source>
</evidence>
<feature type="binding site" evidence="12">
    <location>
        <position position="386"/>
    </location>
    <ligand>
        <name>homogentisate</name>
        <dbReference type="ChEBI" id="CHEBI:16169"/>
    </ligand>
</feature>
<evidence type="ECO:0000259" key="14">
    <source>
        <dbReference type="Pfam" id="PF04209"/>
    </source>
</evidence>
<keyword evidence="7" id="KW-0223">Dioxygenase</keyword>
<evidence type="ECO:0000256" key="11">
    <source>
        <dbReference type="PIRSR" id="PIRSR605708-1"/>
    </source>
</evidence>
<evidence type="ECO:0000256" key="3">
    <source>
        <dbReference type="ARBA" id="ARBA00007757"/>
    </source>
</evidence>
<evidence type="ECO:0000256" key="1">
    <source>
        <dbReference type="ARBA" id="ARBA00001962"/>
    </source>
</evidence>
<protein>
    <recommendedName>
        <fullName evidence="4">homogentisate 1,2-dioxygenase</fullName>
        <ecNumber evidence="4">1.13.11.5</ecNumber>
    </recommendedName>
</protein>
<dbReference type="PANTHER" id="PTHR11056:SF0">
    <property type="entry name" value="HOMOGENTISATE 1,2-DIOXYGENASE"/>
    <property type="match status" value="1"/>
</dbReference>
<comment type="similarity">
    <text evidence="3">Belongs to the homogentisate dioxygenase family.</text>
</comment>
<feature type="binding site" evidence="12">
    <location>
        <position position="371"/>
    </location>
    <ligand>
        <name>Fe cation</name>
        <dbReference type="ChEBI" id="CHEBI:24875"/>
    </ligand>
</feature>
<evidence type="ECO:0000256" key="9">
    <source>
        <dbReference type="ARBA" id="ARBA00023004"/>
    </source>
</evidence>
<dbReference type="InterPro" id="IPR014710">
    <property type="entry name" value="RmlC-like_jellyroll"/>
</dbReference>
<reference evidence="16 17" key="1">
    <citation type="journal article" date="2021" name="Sci. Rep.">
        <title>Genome sequencing of the multicellular alga Astrephomene provides insights into convergent evolution of germ-soma differentiation.</title>
        <authorList>
            <person name="Yamashita S."/>
            <person name="Yamamoto K."/>
            <person name="Matsuzaki R."/>
            <person name="Suzuki S."/>
            <person name="Yamaguchi H."/>
            <person name="Hirooka S."/>
            <person name="Minakuchi Y."/>
            <person name="Miyagishima S."/>
            <person name="Kawachi M."/>
            <person name="Toyoda A."/>
            <person name="Nozaki H."/>
        </authorList>
    </citation>
    <scope>NUCLEOTIDE SEQUENCE [LARGE SCALE GENOMIC DNA]</scope>
    <source>
        <strain evidence="16 17">NIES-4017</strain>
    </source>
</reference>
<feature type="binding site" evidence="12">
    <location>
        <position position="408"/>
    </location>
    <ligand>
        <name>Fe cation</name>
        <dbReference type="ChEBI" id="CHEBI:24875"/>
    </ligand>
</feature>
<dbReference type="InterPro" id="IPR005708">
    <property type="entry name" value="Homogentis_dOase"/>
</dbReference>
<gene>
    <name evidence="16" type="ORF">Agub_g745</name>
</gene>
<keyword evidence="9 12" id="KW-0408">Iron</keyword>
<evidence type="ECO:0000256" key="6">
    <source>
        <dbReference type="ARBA" id="ARBA00022878"/>
    </source>
</evidence>
<evidence type="ECO:0000259" key="15">
    <source>
        <dbReference type="Pfam" id="PF20510"/>
    </source>
</evidence>
<dbReference type="GO" id="GO:0046872">
    <property type="term" value="F:metal ion binding"/>
    <property type="evidence" value="ECO:0007669"/>
    <property type="project" value="UniProtKB-KW"/>
</dbReference>
<dbReference type="Proteomes" id="UP001054857">
    <property type="component" value="Unassembled WGS sequence"/>
</dbReference>
<evidence type="ECO:0000256" key="13">
    <source>
        <dbReference type="SAM" id="MobiDB-lite"/>
    </source>
</evidence>
<dbReference type="AlphaFoldDB" id="A0AAD3DHQ0"/>
<dbReference type="CDD" id="cd07000">
    <property type="entry name" value="cupin_HGO_N"/>
    <property type="match status" value="1"/>
</dbReference>
<evidence type="ECO:0000313" key="16">
    <source>
        <dbReference type="EMBL" id="GFR40186.1"/>
    </source>
</evidence>
<dbReference type="Pfam" id="PF04209">
    <property type="entry name" value="HgmA_C"/>
    <property type="match status" value="1"/>
</dbReference>
<organism evidence="16 17">
    <name type="scientific">Astrephomene gubernaculifera</name>
    <dbReference type="NCBI Taxonomy" id="47775"/>
    <lineage>
        <taxon>Eukaryota</taxon>
        <taxon>Viridiplantae</taxon>
        <taxon>Chlorophyta</taxon>
        <taxon>core chlorophytes</taxon>
        <taxon>Chlorophyceae</taxon>
        <taxon>CS clade</taxon>
        <taxon>Chlamydomonadales</taxon>
        <taxon>Astrephomenaceae</taxon>
        <taxon>Astrephomene</taxon>
    </lineage>
</organism>
<evidence type="ECO:0000256" key="10">
    <source>
        <dbReference type="ARBA" id="ARBA00023232"/>
    </source>
</evidence>
<keyword evidence="8" id="KW-0560">Oxidoreductase</keyword>
<keyword evidence="17" id="KW-1185">Reference proteome</keyword>
<keyword evidence="6" id="KW-0828">Tyrosine catabolism</keyword>
<feature type="active site" description="Proton acceptor" evidence="11">
    <location>
        <position position="327"/>
    </location>
</feature>
<evidence type="ECO:0000256" key="4">
    <source>
        <dbReference type="ARBA" id="ARBA00013127"/>
    </source>
</evidence>
<dbReference type="InterPro" id="IPR011051">
    <property type="entry name" value="RmlC_Cupin_sf"/>
</dbReference>
<dbReference type="EC" id="1.13.11.5" evidence="4"/>
<accession>A0AAD3DHQ0</accession>
<dbReference type="InterPro" id="IPR046451">
    <property type="entry name" value="HgmA_C"/>
</dbReference>